<name>A0A4T0X2E6_9ASCO</name>
<evidence type="ECO:0000256" key="3">
    <source>
        <dbReference type="ARBA" id="ARBA00022776"/>
    </source>
</evidence>
<evidence type="ECO:0000256" key="5">
    <source>
        <dbReference type="ARBA" id="ARBA00022803"/>
    </source>
</evidence>
<dbReference type="PROSITE" id="PS50005">
    <property type="entry name" value="TPR"/>
    <property type="match status" value="2"/>
</dbReference>
<feature type="repeat" description="TPR" evidence="7">
    <location>
        <begin position="468"/>
        <end position="501"/>
    </location>
</feature>
<dbReference type="Proteomes" id="UP000307173">
    <property type="component" value="Unassembled WGS sequence"/>
</dbReference>
<dbReference type="GO" id="GO:0016567">
    <property type="term" value="P:protein ubiquitination"/>
    <property type="evidence" value="ECO:0007669"/>
    <property type="project" value="TreeGrafter"/>
</dbReference>
<dbReference type="SUPFAM" id="SSF48452">
    <property type="entry name" value="TPR-like"/>
    <property type="match status" value="2"/>
</dbReference>
<dbReference type="PANTHER" id="PTHR12558">
    <property type="entry name" value="CELL DIVISION CYCLE 16,23,27"/>
    <property type="match status" value="1"/>
</dbReference>
<evidence type="ECO:0000256" key="4">
    <source>
        <dbReference type="ARBA" id="ARBA00022786"/>
    </source>
</evidence>
<dbReference type="AlphaFoldDB" id="A0A4T0X2E6"/>
<keyword evidence="9" id="KW-1185">Reference proteome</keyword>
<dbReference type="EMBL" id="SELW01000314">
    <property type="protein sequence ID" value="TID29441.1"/>
    <property type="molecule type" value="Genomic_DNA"/>
</dbReference>
<dbReference type="PANTHER" id="PTHR12558:SF9">
    <property type="entry name" value="CELL DIVISION CYCLE PROTEIN 16 HOMOLOG"/>
    <property type="match status" value="1"/>
</dbReference>
<evidence type="ECO:0000256" key="2">
    <source>
        <dbReference type="ARBA" id="ARBA00022737"/>
    </source>
</evidence>
<dbReference type="SMART" id="SM00028">
    <property type="entry name" value="TPR"/>
    <property type="match status" value="9"/>
</dbReference>
<dbReference type="Gene3D" id="1.25.40.10">
    <property type="entry name" value="Tetratricopeptide repeat domain"/>
    <property type="match status" value="1"/>
</dbReference>
<evidence type="ECO:0000313" key="9">
    <source>
        <dbReference type="Proteomes" id="UP000307173"/>
    </source>
</evidence>
<evidence type="ECO:0000313" key="8">
    <source>
        <dbReference type="EMBL" id="TID29441.1"/>
    </source>
</evidence>
<reference evidence="8 9" key="1">
    <citation type="journal article" date="2019" name="Front. Genet.">
        <title>Whole-Genome Sequencing of the Opportunistic Yeast Pathogen Candida inconspicua Uncovers Its Hybrid Origin.</title>
        <authorList>
            <person name="Mixao V."/>
            <person name="Hansen A.P."/>
            <person name="Saus E."/>
            <person name="Boekhout T."/>
            <person name="Lass-Florl C."/>
            <person name="Gabaldon T."/>
        </authorList>
    </citation>
    <scope>NUCLEOTIDE SEQUENCE [LARGE SCALE GENOMIC DNA]</scope>
    <source>
        <strain evidence="8 9">CBS 180</strain>
    </source>
</reference>
<dbReference type="STRING" id="52247.A0A4T0X2E6"/>
<dbReference type="GO" id="GO:0031145">
    <property type="term" value="P:anaphase-promoting complex-dependent catabolic process"/>
    <property type="evidence" value="ECO:0007669"/>
    <property type="project" value="TreeGrafter"/>
</dbReference>
<dbReference type="OrthoDB" id="10006270at2759"/>
<keyword evidence="1" id="KW-0132">Cell division</keyword>
<sequence>MVNDSPNNSLLTFSPLLTTKRVKDHFTTSPIASNSSHIANVNSTHGVNLHSNSTNTNPLEIVSNTESSSLNKLANTSYRSNFLSLNNSQIHQSSPQNSRILSDSKDIDKNLNVPEEESSINLTSNNDIKGSSNLNNDLSSIVEFNQPLTGADKLRLWRHDALLQHHYKTAIYIGDKILSLTNDPNDAFWLAQAHYNRGDYQIARNLLLGPNFENSVGCRYLVGLCLYNLDKLDEALDIIGEVNPFKKEHSVRNPDGGIKLESSICYLRGLIYNKQNNFERAKDCFKESVLVDVKCYEAFDALISNHLLTPEEEWELLDSLNFDDADNNNEFVKLLYTTHINKYKNLNIFEEARQRLINEYDLSDNIDILLSQAELYFTKCKFQKCLDLCSKIIDRDELNISALSNYLSCLYELGGKNKLFLLAHQLAENYPNHYLTWVAIGVYYFAIKQNADARMFFSKASIINPNFAPAWIGFAHTFASDGEHEQAISAYATASRLFPGTHLPTLFLGMQYLQMSNYTLSMEYLNYSYSICPSDPLLLNEIGVLNYHKNELDKAELYLKRAMVSCKNSEYGSKAWCSIHCNLAHVFRRMNFLDKAVRHLNEVLKIAKNDSSIYSTLGLIYLKQGRITNAIENLHTAITISPNDSIATDLLEKALDLNLKIANKKLLDKSLQESPRSVIATGKKFGDILNSLSNSRKTANNEIDEVDEIMDIESE</sequence>
<dbReference type="Pfam" id="PF12895">
    <property type="entry name" value="ANAPC3"/>
    <property type="match status" value="1"/>
</dbReference>
<keyword evidence="4" id="KW-0833">Ubl conjugation pathway</keyword>
<feature type="repeat" description="TPR" evidence="7">
    <location>
        <begin position="611"/>
        <end position="644"/>
    </location>
</feature>
<comment type="caution">
    <text evidence="8">The sequence shown here is derived from an EMBL/GenBank/DDBJ whole genome shotgun (WGS) entry which is preliminary data.</text>
</comment>
<keyword evidence="5 7" id="KW-0802">TPR repeat</keyword>
<evidence type="ECO:0000256" key="6">
    <source>
        <dbReference type="ARBA" id="ARBA00023306"/>
    </source>
</evidence>
<evidence type="ECO:0000256" key="1">
    <source>
        <dbReference type="ARBA" id="ARBA00022618"/>
    </source>
</evidence>
<organism evidence="8 9">
    <name type="scientific">Pichia inconspicua</name>
    <dbReference type="NCBI Taxonomy" id="52247"/>
    <lineage>
        <taxon>Eukaryota</taxon>
        <taxon>Fungi</taxon>
        <taxon>Dikarya</taxon>
        <taxon>Ascomycota</taxon>
        <taxon>Saccharomycotina</taxon>
        <taxon>Pichiomycetes</taxon>
        <taxon>Pichiales</taxon>
        <taxon>Pichiaceae</taxon>
        <taxon>Pichia</taxon>
    </lineage>
</organism>
<keyword evidence="2" id="KW-0677">Repeat</keyword>
<dbReference type="GO" id="GO:0005680">
    <property type="term" value="C:anaphase-promoting complex"/>
    <property type="evidence" value="ECO:0007669"/>
    <property type="project" value="UniProtKB-ARBA"/>
</dbReference>
<dbReference type="PROSITE" id="PS50293">
    <property type="entry name" value="TPR_REGION"/>
    <property type="match status" value="1"/>
</dbReference>
<dbReference type="Pfam" id="PF13181">
    <property type="entry name" value="TPR_8"/>
    <property type="match status" value="2"/>
</dbReference>
<keyword evidence="6" id="KW-0131">Cell cycle</keyword>
<accession>A0A4T0X2E6</accession>
<dbReference type="GO" id="GO:0005737">
    <property type="term" value="C:cytoplasm"/>
    <property type="evidence" value="ECO:0007669"/>
    <property type="project" value="TreeGrafter"/>
</dbReference>
<dbReference type="GO" id="GO:0045842">
    <property type="term" value="P:positive regulation of mitotic metaphase/anaphase transition"/>
    <property type="evidence" value="ECO:0007669"/>
    <property type="project" value="TreeGrafter"/>
</dbReference>
<keyword evidence="3" id="KW-0498">Mitosis</keyword>
<proteinExistence type="predicted"/>
<dbReference type="InterPro" id="IPR019734">
    <property type="entry name" value="TPR_rpt"/>
</dbReference>
<dbReference type="GO" id="GO:0051301">
    <property type="term" value="P:cell division"/>
    <property type="evidence" value="ECO:0007669"/>
    <property type="project" value="UniProtKB-KW"/>
</dbReference>
<dbReference type="InterPro" id="IPR011990">
    <property type="entry name" value="TPR-like_helical_dom_sf"/>
</dbReference>
<gene>
    <name evidence="8" type="ORF">CANINC_001964</name>
</gene>
<protein>
    <submittedName>
        <fullName evidence="8">Uncharacterized protein</fullName>
    </submittedName>
</protein>
<evidence type="ECO:0000256" key="7">
    <source>
        <dbReference type="PROSITE-ProRule" id="PRU00339"/>
    </source>
</evidence>